<sequence>MSIRYTCRCCGMKIAEFAESQVTEAQLGFDSLTDEDRALIISREESGDTIVRITCDFCREALNWNPELSLVGNPLQ</sequence>
<gene>
    <name evidence="1" type="ORF">EDM58_06445</name>
</gene>
<dbReference type="GO" id="GO:0010468">
    <property type="term" value="P:regulation of gene expression"/>
    <property type="evidence" value="ECO:0007669"/>
    <property type="project" value="InterPro"/>
</dbReference>
<reference evidence="1 2" key="1">
    <citation type="submission" date="2018-10" db="EMBL/GenBank/DDBJ databases">
        <title>Phylogenomics of Brevibacillus.</title>
        <authorList>
            <person name="Dunlap C."/>
        </authorList>
    </citation>
    <scope>NUCLEOTIDE SEQUENCE [LARGE SCALE GENOMIC DNA]</scope>
    <source>
        <strain evidence="1 2">JCM 15085</strain>
    </source>
</reference>
<comment type="caution">
    <text evidence="1">The sequence shown here is derived from an EMBL/GenBank/DDBJ whole genome shotgun (WGS) entry which is preliminary data.</text>
</comment>
<dbReference type="Proteomes" id="UP000281915">
    <property type="component" value="Unassembled WGS sequence"/>
</dbReference>
<dbReference type="Pfam" id="PF10955">
    <property type="entry name" value="Fin"/>
    <property type="match status" value="1"/>
</dbReference>
<organism evidence="1 2">
    <name type="scientific">Brevibacillus panacihumi</name>
    <dbReference type="NCBI Taxonomy" id="497735"/>
    <lineage>
        <taxon>Bacteria</taxon>
        <taxon>Bacillati</taxon>
        <taxon>Bacillota</taxon>
        <taxon>Bacilli</taxon>
        <taxon>Bacillales</taxon>
        <taxon>Paenibacillaceae</taxon>
        <taxon>Brevibacillus</taxon>
    </lineage>
</organism>
<protein>
    <submittedName>
        <fullName evidence="1">DUF2757 family protein</fullName>
    </submittedName>
</protein>
<dbReference type="AlphaFoldDB" id="A0A3M8D3F5"/>
<evidence type="ECO:0000313" key="2">
    <source>
        <dbReference type="Proteomes" id="UP000281915"/>
    </source>
</evidence>
<accession>A0A3M8D3F5</accession>
<dbReference type="EMBL" id="RHHT01000010">
    <property type="protein sequence ID" value="RNB82229.1"/>
    <property type="molecule type" value="Genomic_DNA"/>
</dbReference>
<dbReference type="RefSeq" id="WP_122912610.1">
    <property type="nucleotide sequence ID" value="NZ_RHHT01000010.1"/>
</dbReference>
<proteinExistence type="predicted"/>
<name>A0A3M8D3F5_9BACL</name>
<evidence type="ECO:0000313" key="1">
    <source>
        <dbReference type="EMBL" id="RNB82229.1"/>
    </source>
</evidence>
<dbReference type="InterPro" id="IPR020115">
    <property type="entry name" value="Fin"/>
</dbReference>